<evidence type="ECO:0000313" key="2">
    <source>
        <dbReference type="EMBL" id="ETX12779.1"/>
    </source>
</evidence>
<comment type="caution">
    <text evidence="2">The sequence shown here is derived from an EMBL/GenBank/DDBJ whole genome shotgun (WGS) entry which is preliminary data.</text>
</comment>
<dbReference type="EMBL" id="JALZ01000054">
    <property type="protein sequence ID" value="ETX12779.1"/>
    <property type="molecule type" value="Genomic_DNA"/>
</dbReference>
<dbReference type="STRING" id="1449350.OCH239_17235"/>
<proteinExistence type="predicted"/>
<keyword evidence="3" id="KW-1185">Reference proteome</keyword>
<accession>X7E9L2</accession>
<dbReference type="AlphaFoldDB" id="X7E9L2"/>
<name>X7E9L2_9RHOB</name>
<gene>
    <name evidence="2" type="ORF">OCH239_17235</name>
</gene>
<dbReference type="Proteomes" id="UP000022447">
    <property type="component" value="Unassembled WGS sequence"/>
</dbReference>
<evidence type="ECO:0000256" key="1">
    <source>
        <dbReference type="SAM" id="MobiDB-lite"/>
    </source>
</evidence>
<organism evidence="2 3">
    <name type="scientific">Roseivivax halodurans JCM 10272</name>
    <dbReference type="NCBI Taxonomy" id="1449350"/>
    <lineage>
        <taxon>Bacteria</taxon>
        <taxon>Pseudomonadati</taxon>
        <taxon>Pseudomonadota</taxon>
        <taxon>Alphaproteobacteria</taxon>
        <taxon>Rhodobacterales</taxon>
        <taxon>Roseobacteraceae</taxon>
        <taxon>Roseivivax</taxon>
    </lineage>
</organism>
<protein>
    <recommendedName>
        <fullName evidence="4">Transposase</fullName>
    </recommendedName>
</protein>
<evidence type="ECO:0000313" key="3">
    <source>
        <dbReference type="Proteomes" id="UP000022447"/>
    </source>
</evidence>
<sequence length="90" mass="10471">MFDLCGRIHVRDLHFHQVEPSQYAADREIEERQLATPLSDLEADPDRPDMLWVKRRLRPSKRQKNDAADAEAICEGSRRSRSDQTIRGIV</sequence>
<feature type="region of interest" description="Disordered" evidence="1">
    <location>
        <begin position="58"/>
        <end position="90"/>
    </location>
</feature>
<evidence type="ECO:0008006" key="4">
    <source>
        <dbReference type="Google" id="ProtNLM"/>
    </source>
</evidence>
<reference evidence="2 3" key="1">
    <citation type="submission" date="2014-01" db="EMBL/GenBank/DDBJ databases">
        <title>Roseivivax halodurans JCM 10272 Genome Sequencing.</title>
        <authorList>
            <person name="Lai Q."/>
            <person name="Li G."/>
            <person name="Shao Z."/>
        </authorList>
    </citation>
    <scope>NUCLEOTIDE SEQUENCE [LARGE SCALE GENOMIC DNA]</scope>
    <source>
        <strain evidence="2 3">JCM 10272</strain>
    </source>
</reference>